<evidence type="ECO:0000259" key="7">
    <source>
        <dbReference type="Pfam" id="PF18052"/>
    </source>
</evidence>
<dbReference type="Gene3D" id="3.40.50.300">
    <property type="entry name" value="P-loop containing nucleotide triphosphate hydrolases"/>
    <property type="match status" value="1"/>
</dbReference>
<keyword evidence="5" id="KW-0175">Coiled coil</keyword>
<dbReference type="GO" id="GO:0043531">
    <property type="term" value="F:ADP binding"/>
    <property type="evidence" value="ECO:0007669"/>
    <property type="project" value="InterPro"/>
</dbReference>
<proteinExistence type="predicted"/>
<gene>
    <name evidence="8" type="ORF">EUGRSUZ_K01808</name>
</gene>
<evidence type="ECO:0008006" key="9">
    <source>
        <dbReference type="Google" id="ProtNLM"/>
    </source>
</evidence>
<evidence type="ECO:0000259" key="6">
    <source>
        <dbReference type="Pfam" id="PF00931"/>
    </source>
</evidence>
<feature type="domain" description="Disease resistance N-terminal" evidence="7">
    <location>
        <begin position="13"/>
        <end position="97"/>
    </location>
</feature>
<evidence type="ECO:0000313" key="8">
    <source>
        <dbReference type="EMBL" id="KCW48060.1"/>
    </source>
</evidence>
<dbReference type="InterPro" id="IPR027417">
    <property type="entry name" value="P-loop_NTPase"/>
</dbReference>
<dbReference type="PRINTS" id="PR00364">
    <property type="entry name" value="DISEASERSIST"/>
</dbReference>
<feature type="domain" description="NB-ARC" evidence="6">
    <location>
        <begin position="137"/>
        <end position="304"/>
    </location>
</feature>
<dbReference type="Pfam" id="PF18052">
    <property type="entry name" value="Rx_N"/>
    <property type="match status" value="1"/>
</dbReference>
<sequence>MAESLLFSIAEGVLWKIASRTLHEAAAIYGIENQISEFRETLTAIKAVLLDAEEQQAKNHRLQVWLDRLRDVFYDAEDVLNELECEALRSGHKIKEIRERLSKISTDKDQFGLNVRSADNGVPHTRSRDMTYHLDRKKIIELLQPTDDKNLSVIPIVGIGGLGKTTVAKLVYNDDSVKEQFELHIWVRVPEDFNLKKKLLKESLKIQLVKVWATSIFSSYKTHLQNIVKDKKYLFLDDVWSNDRRKWNELRALLSVGASESKIIVTMHSSEVASVMSTCSMDNLKGLSHEDSMALFKKWAFDEKEKELCPKLLEIGNDIVEKS</sequence>
<dbReference type="Pfam" id="PF00931">
    <property type="entry name" value="NB-ARC"/>
    <property type="match status" value="1"/>
</dbReference>
<dbReference type="SUPFAM" id="SSF52540">
    <property type="entry name" value="P-loop containing nucleoside triphosphate hydrolases"/>
    <property type="match status" value="1"/>
</dbReference>
<dbReference type="OMA" id="LYWHLER"/>
<dbReference type="PANTHER" id="PTHR36766:SF67">
    <property type="entry name" value="DISEASE RESISTANCE PROTEIN RGA3"/>
    <property type="match status" value="1"/>
</dbReference>
<dbReference type="EMBL" id="KK198763">
    <property type="protein sequence ID" value="KCW48060.1"/>
    <property type="molecule type" value="Genomic_DNA"/>
</dbReference>
<evidence type="ECO:0000256" key="1">
    <source>
        <dbReference type="ARBA" id="ARBA00022737"/>
    </source>
</evidence>
<feature type="coiled-coil region" evidence="5">
    <location>
        <begin position="66"/>
        <end position="100"/>
    </location>
</feature>
<dbReference type="STRING" id="71139.A0A059A3Y7"/>
<keyword evidence="4" id="KW-0067">ATP-binding</keyword>
<evidence type="ECO:0000256" key="2">
    <source>
        <dbReference type="ARBA" id="ARBA00022741"/>
    </source>
</evidence>
<dbReference type="PANTHER" id="PTHR36766">
    <property type="entry name" value="PLANT BROAD-SPECTRUM MILDEW RESISTANCE PROTEIN RPW8"/>
    <property type="match status" value="1"/>
</dbReference>
<keyword evidence="2" id="KW-0547">Nucleotide-binding</keyword>
<dbReference type="InParanoid" id="A0A059A3Y7"/>
<dbReference type="GO" id="GO:0006952">
    <property type="term" value="P:defense response"/>
    <property type="evidence" value="ECO:0007669"/>
    <property type="project" value="UniProtKB-KW"/>
</dbReference>
<keyword evidence="1" id="KW-0677">Repeat</keyword>
<dbReference type="AlphaFoldDB" id="A0A059A3Y7"/>
<protein>
    <recommendedName>
        <fullName evidence="9">NB-ARC domain-containing protein</fullName>
    </recommendedName>
</protein>
<dbReference type="Gramene" id="KCW48060">
    <property type="protein sequence ID" value="KCW48060"/>
    <property type="gene ID" value="EUGRSUZ_K01808"/>
</dbReference>
<evidence type="ECO:0000256" key="3">
    <source>
        <dbReference type="ARBA" id="ARBA00022821"/>
    </source>
</evidence>
<dbReference type="Gene3D" id="1.20.5.4130">
    <property type="match status" value="1"/>
</dbReference>
<name>A0A059A3Y7_EUCGR</name>
<keyword evidence="3" id="KW-0611">Plant defense</keyword>
<reference evidence="8" key="1">
    <citation type="submission" date="2013-07" db="EMBL/GenBank/DDBJ databases">
        <title>The genome of Eucalyptus grandis.</title>
        <authorList>
            <person name="Schmutz J."/>
            <person name="Hayes R."/>
            <person name="Myburg A."/>
            <person name="Tuskan G."/>
            <person name="Grattapaglia D."/>
            <person name="Rokhsar D.S."/>
        </authorList>
    </citation>
    <scope>NUCLEOTIDE SEQUENCE</scope>
    <source>
        <tissue evidence="8">Leaf extractions</tissue>
    </source>
</reference>
<evidence type="ECO:0000256" key="4">
    <source>
        <dbReference type="ARBA" id="ARBA00022840"/>
    </source>
</evidence>
<accession>A0A059A3Y7</accession>
<dbReference type="InterPro" id="IPR041118">
    <property type="entry name" value="Rx_N"/>
</dbReference>
<evidence type="ECO:0000256" key="5">
    <source>
        <dbReference type="SAM" id="Coils"/>
    </source>
</evidence>
<dbReference type="InterPro" id="IPR002182">
    <property type="entry name" value="NB-ARC"/>
</dbReference>
<organism evidence="8">
    <name type="scientific">Eucalyptus grandis</name>
    <name type="common">Flooded gum</name>
    <dbReference type="NCBI Taxonomy" id="71139"/>
    <lineage>
        <taxon>Eukaryota</taxon>
        <taxon>Viridiplantae</taxon>
        <taxon>Streptophyta</taxon>
        <taxon>Embryophyta</taxon>
        <taxon>Tracheophyta</taxon>
        <taxon>Spermatophyta</taxon>
        <taxon>Magnoliopsida</taxon>
        <taxon>eudicotyledons</taxon>
        <taxon>Gunneridae</taxon>
        <taxon>Pentapetalae</taxon>
        <taxon>rosids</taxon>
        <taxon>malvids</taxon>
        <taxon>Myrtales</taxon>
        <taxon>Myrtaceae</taxon>
        <taxon>Myrtoideae</taxon>
        <taxon>Eucalypteae</taxon>
        <taxon>Eucalyptus</taxon>
    </lineage>
</organism>
<dbReference type="GO" id="GO:0005524">
    <property type="term" value="F:ATP binding"/>
    <property type="evidence" value="ECO:0007669"/>
    <property type="project" value="UniProtKB-KW"/>
</dbReference>